<evidence type="ECO:0000256" key="10">
    <source>
        <dbReference type="SAM" id="MobiDB-lite"/>
    </source>
</evidence>
<dbReference type="InterPro" id="IPR013763">
    <property type="entry name" value="Cyclin-like_dom"/>
</dbReference>
<dbReference type="PANTHER" id="PTHR11618:SF4">
    <property type="entry name" value="TRANSCRIPTION FACTOR IIIB 90 KDA SUBUNIT"/>
    <property type="match status" value="1"/>
</dbReference>
<evidence type="ECO:0000259" key="11">
    <source>
        <dbReference type="SMART" id="SM00385"/>
    </source>
</evidence>
<evidence type="ECO:0000313" key="12">
    <source>
        <dbReference type="EMBL" id="OAF56226.1"/>
    </source>
</evidence>
<dbReference type="GO" id="GO:0097550">
    <property type="term" value="C:transcription preinitiation complex"/>
    <property type="evidence" value="ECO:0007669"/>
    <property type="project" value="TreeGrafter"/>
</dbReference>
<feature type="compositionally biased region" description="Polar residues" evidence="10">
    <location>
        <begin position="449"/>
        <end position="465"/>
    </location>
</feature>
<dbReference type="RefSeq" id="XP_024321523.1">
    <property type="nucleotide sequence ID" value="XM_024470998.1"/>
</dbReference>
<keyword evidence="4" id="KW-0863">Zinc-finger</keyword>
<evidence type="ECO:0000256" key="9">
    <source>
        <dbReference type="ARBA" id="ARBA00023242"/>
    </source>
</evidence>
<dbReference type="EMBL" id="KV441405">
    <property type="protein sequence ID" value="OAF56226.1"/>
    <property type="molecule type" value="Genomic_DNA"/>
</dbReference>
<dbReference type="GO" id="GO:0000126">
    <property type="term" value="C:transcription factor TFIIIB complex"/>
    <property type="evidence" value="ECO:0007669"/>
    <property type="project" value="TreeGrafter"/>
</dbReference>
<dbReference type="PANTHER" id="PTHR11618">
    <property type="entry name" value="TRANSCRIPTION INITIATION FACTOR IIB-RELATED"/>
    <property type="match status" value="1"/>
</dbReference>
<feature type="compositionally biased region" description="Basic residues" evidence="10">
    <location>
        <begin position="590"/>
        <end position="599"/>
    </location>
</feature>
<feature type="region of interest" description="Disordered" evidence="10">
    <location>
        <begin position="437"/>
        <end position="486"/>
    </location>
</feature>
<dbReference type="GO" id="GO:0001006">
    <property type="term" value="F:RNA polymerase III type 3 promoter sequence-specific DNA binding"/>
    <property type="evidence" value="ECO:0007669"/>
    <property type="project" value="TreeGrafter"/>
</dbReference>
<dbReference type="GO" id="GO:0005634">
    <property type="term" value="C:nucleus"/>
    <property type="evidence" value="ECO:0007669"/>
    <property type="project" value="UniProtKB-SubCell"/>
</dbReference>
<keyword evidence="6" id="KW-0805">Transcription regulation</keyword>
<feature type="compositionally biased region" description="Acidic residues" evidence="10">
    <location>
        <begin position="680"/>
        <end position="707"/>
    </location>
</feature>
<evidence type="ECO:0000256" key="2">
    <source>
        <dbReference type="ARBA" id="ARBA00010857"/>
    </source>
</evidence>
<comment type="similarity">
    <text evidence="2">Belongs to the TFIIB family.</text>
</comment>
<comment type="subcellular location">
    <subcellularLocation>
        <location evidence="1">Nucleus</location>
    </subcellularLocation>
</comment>
<dbReference type="GeneID" id="36290471"/>
<keyword evidence="9" id="KW-0539">Nucleus</keyword>
<dbReference type="CDD" id="cd20554">
    <property type="entry name" value="CYCLIN_TFIIIB90_rpt2"/>
    <property type="match status" value="1"/>
</dbReference>
<keyword evidence="7" id="KW-0010">Activator</keyword>
<dbReference type="Pfam" id="PF07741">
    <property type="entry name" value="BRF1"/>
    <property type="match status" value="1"/>
</dbReference>
<feature type="region of interest" description="Disordered" evidence="10">
    <location>
        <begin position="344"/>
        <end position="402"/>
    </location>
</feature>
<feature type="domain" description="Cyclin-like" evidence="11">
    <location>
        <begin position="125"/>
        <end position="207"/>
    </location>
</feature>
<evidence type="ECO:0000256" key="3">
    <source>
        <dbReference type="ARBA" id="ARBA00022723"/>
    </source>
</evidence>
<dbReference type="GO" id="GO:0070897">
    <property type="term" value="P:transcription preinitiation complex assembly"/>
    <property type="evidence" value="ECO:0007669"/>
    <property type="project" value="InterPro"/>
</dbReference>
<dbReference type="SMART" id="SM00385">
    <property type="entry name" value="CYCLIN"/>
    <property type="match status" value="2"/>
</dbReference>
<evidence type="ECO:0000256" key="4">
    <source>
        <dbReference type="ARBA" id="ARBA00022771"/>
    </source>
</evidence>
<feature type="compositionally biased region" description="Low complexity" evidence="10">
    <location>
        <begin position="372"/>
        <end position="382"/>
    </location>
</feature>
<dbReference type="InterPro" id="IPR000812">
    <property type="entry name" value="TFIIB"/>
</dbReference>
<dbReference type="Pfam" id="PF00382">
    <property type="entry name" value="TFIIB"/>
    <property type="match status" value="2"/>
</dbReference>
<dbReference type="FunFam" id="1.10.472.10:FF:000002">
    <property type="entry name" value="Transcription factor IIIB 90 kDa subunit"/>
    <property type="match status" value="1"/>
</dbReference>
<evidence type="ECO:0000256" key="6">
    <source>
        <dbReference type="ARBA" id="ARBA00023015"/>
    </source>
</evidence>
<keyword evidence="3" id="KW-0479">Metal-binding</keyword>
<feature type="compositionally biased region" description="Acidic residues" evidence="10">
    <location>
        <begin position="653"/>
        <end position="665"/>
    </location>
</feature>
<name>A0A177A222_9PEZI</name>
<dbReference type="SUPFAM" id="SSF47954">
    <property type="entry name" value="Cyclin-like"/>
    <property type="match status" value="2"/>
</dbReference>
<feature type="domain" description="Cyclin-like" evidence="11">
    <location>
        <begin position="223"/>
        <end position="307"/>
    </location>
</feature>
<feature type="region of interest" description="Disordered" evidence="10">
    <location>
        <begin position="1"/>
        <end position="39"/>
    </location>
</feature>
<dbReference type="InterPro" id="IPR036915">
    <property type="entry name" value="Cyclin-like_sf"/>
</dbReference>
<feature type="region of interest" description="Disordered" evidence="10">
    <location>
        <begin position="638"/>
        <end position="707"/>
    </location>
</feature>
<dbReference type="Gene3D" id="1.10.472.170">
    <property type="match status" value="1"/>
</dbReference>
<evidence type="ECO:0000256" key="5">
    <source>
        <dbReference type="ARBA" id="ARBA00022833"/>
    </source>
</evidence>
<dbReference type="VEuPathDB" id="FungiDB:GMDG_03376"/>
<protein>
    <submittedName>
        <fullName evidence="12">Transcription factor TFIIIB subunit brf1</fullName>
    </submittedName>
</protein>
<accession>A0A177A222</accession>
<organism evidence="12">
    <name type="scientific">Pseudogymnoascus destructans</name>
    <dbReference type="NCBI Taxonomy" id="655981"/>
    <lineage>
        <taxon>Eukaryota</taxon>
        <taxon>Fungi</taxon>
        <taxon>Dikarya</taxon>
        <taxon>Ascomycota</taxon>
        <taxon>Pezizomycotina</taxon>
        <taxon>Leotiomycetes</taxon>
        <taxon>Thelebolales</taxon>
        <taxon>Thelebolaceae</taxon>
        <taxon>Pseudogymnoascus</taxon>
    </lineage>
</organism>
<dbReference type="Proteomes" id="UP000077154">
    <property type="component" value="Unassembled WGS sequence"/>
</dbReference>
<gene>
    <name evidence="12" type="primary">BRF1</name>
    <name evidence="12" type="ORF">VC83_07426</name>
</gene>
<dbReference type="Gene3D" id="1.10.472.10">
    <property type="entry name" value="Cyclin-like"/>
    <property type="match status" value="1"/>
</dbReference>
<dbReference type="OrthoDB" id="511529at2759"/>
<dbReference type="Gene3D" id="1.20.5.650">
    <property type="entry name" value="Single helix bin"/>
    <property type="match status" value="1"/>
</dbReference>
<sequence length="707" mass="76894">MGRTPNPPKVKRPNPLSTIKPIRAPTPVARPPPPVGPAKARRLCPNKTCPAPKIEDGICKTCGTIVEESTIVSEIQFGESSSGAAVVQGSFVGAGSGAAKSMGPAFQRAGGGTEDREKTLREGKRIMQGFAGEHKIPESVLNSGVQIFKLAAMNNFIQGRRMNTVAAVCLYTAARKERPCRVMLIDFADSCGVNVFKLGHTFKALHQKISISADGIMPVLPEDLIYRFATKLEFGQDTTKVAESAVRLVQRMSLDWMVMGRRPSGICGACLILAARMHNFRRTVKEVVYIVKVTTATIQKRLEEFKVTASSDLTVEQFLSNQFLESAHDPPAFYQQSESYIATKKKRKRKRHPLEGPEGDDEESEIQRILDSASRQSSVASSIDPGLEINPSGTVRRDADGFAVPPLPAARAIPIDPALLENTDNDASLNRLVAQYGEALPPGDGPLKTSASPGSPGKSNGKATSPTPPSAAKSVVDQAWEEDEEEIEDEISEMIADPHTIEHAKAFATAEQRARVHAMLAYAQAPQVSIPMTASVDESEFADDPEVANCLLSEAEAAIKEHIWVNANKDWLRDQAVKLYNQKIADKAPKARRNRVKRPRIGEGQTRAASSPAEAAVEVLKERTWSKRINYDAIRGIFEGPGSKATSVAPSVEEVEEEGDAESTAEDYRVDGEGGVGNDLLEELEEEEDVDVDVDEGWEEGMEDEEF</sequence>
<keyword evidence="5" id="KW-0862">Zinc</keyword>
<reference evidence="12" key="1">
    <citation type="submission" date="2016-03" db="EMBL/GenBank/DDBJ databases">
        <title>Updated assembly of Pseudogymnoascus destructans, the fungus causing white-nose syndrome of bats.</title>
        <authorList>
            <person name="Palmer J.M."/>
            <person name="Drees K.P."/>
            <person name="Foster J.T."/>
            <person name="Lindner D.L."/>
        </authorList>
    </citation>
    <scope>NUCLEOTIDE SEQUENCE [LARGE SCALE GENOMIC DNA]</scope>
    <source>
        <strain evidence="12">20631-21</strain>
    </source>
</reference>
<evidence type="ECO:0000256" key="7">
    <source>
        <dbReference type="ARBA" id="ARBA00023159"/>
    </source>
</evidence>
<dbReference type="InterPro" id="IPR011665">
    <property type="entry name" value="BRF1_TBP-bd_dom"/>
</dbReference>
<dbReference type="eggNOG" id="KOG1598">
    <property type="taxonomic scope" value="Eukaryota"/>
</dbReference>
<dbReference type="InterPro" id="IPR013150">
    <property type="entry name" value="TFIIB_cyclin"/>
</dbReference>
<dbReference type="GO" id="GO:0017025">
    <property type="term" value="F:TBP-class protein binding"/>
    <property type="evidence" value="ECO:0007669"/>
    <property type="project" value="InterPro"/>
</dbReference>
<evidence type="ECO:0000256" key="1">
    <source>
        <dbReference type="ARBA" id="ARBA00004123"/>
    </source>
</evidence>
<evidence type="ECO:0000256" key="8">
    <source>
        <dbReference type="ARBA" id="ARBA00023163"/>
    </source>
</evidence>
<dbReference type="GO" id="GO:0000995">
    <property type="term" value="F:RNA polymerase III general transcription initiation factor activity"/>
    <property type="evidence" value="ECO:0007669"/>
    <property type="project" value="TreeGrafter"/>
</dbReference>
<proteinExistence type="inferred from homology"/>
<dbReference type="GO" id="GO:0008270">
    <property type="term" value="F:zinc ion binding"/>
    <property type="evidence" value="ECO:0007669"/>
    <property type="project" value="UniProtKB-KW"/>
</dbReference>
<keyword evidence="8" id="KW-0804">Transcription</keyword>
<feature type="region of interest" description="Disordered" evidence="10">
    <location>
        <begin position="589"/>
        <end position="610"/>
    </location>
</feature>
<dbReference type="AlphaFoldDB" id="A0A177A222"/>